<comment type="caution">
    <text evidence="3">The sequence shown here is derived from an EMBL/GenBank/DDBJ whole genome shotgun (WGS) entry which is preliminary data.</text>
</comment>
<feature type="domain" description="DUF8188" evidence="2">
    <location>
        <begin position="31"/>
        <end position="205"/>
    </location>
</feature>
<dbReference type="Proteomes" id="UP000249754">
    <property type="component" value="Unassembled WGS sequence"/>
</dbReference>
<reference evidence="3 4" key="1">
    <citation type="submission" date="2018-06" db="EMBL/GenBank/DDBJ databases">
        <title>Genomic Encyclopedia of Archaeal and Bacterial Type Strains, Phase II (KMG-II): from individual species to whole genera.</title>
        <authorList>
            <person name="Goeker M."/>
        </authorList>
    </citation>
    <scope>NUCLEOTIDE SEQUENCE [LARGE SCALE GENOMIC DNA]</scope>
    <source>
        <strain evidence="3 4">DSM 14825</strain>
    </source>
</reference>
<evidence type="ECO:0000256" key="1">
    <source>
        <dbReference type="SAM" id="Phobius"/>
    </source>
</evidence>
<gene>
    <name evidence="3" type="ORF">LY11_05102</name>
</gene>
<dbReference type="InterPro" id="IPR058501">
    <property type="entry name" value="DUF8188"/>
</dbReference>
<evidence type="ECO:0000313" key="4">
    <source>
        <dbReference type="Proteomes" id="UP000249754"/>
    </source>
</evidence>
<keyword evidence="1" id="KW-1133">Transmembrane helix</keyword>
<keyword evidence="1" id="KW-0812">Transmembrane</keyword>
<protein>
    <recommendedName>
        <fullName evidence="2">DUF8188 domain-containing protein</fullName>
    </recommendedName>
</protein>
<organism evidence="3 4">
    <name type="scientific">Pedobacter cryoconitis</name>
    <dbReference type="NCBI Taxonomy" id="188932"/>
    <lineage>
        <taxon>Bacteria</taxon>
        <taxon>Pseudomonadati</taxon>
        <taxon>Bacteroidota</taxon>
        <taxon>Sphingobacteriia</taxon>
        <taxon>Sphingobacteriales</taxon>
        <taxon>Sphingobacteriaceae</taxon>
        <taxon>Pedobacter</taxon>
    </lineage>
</organism>
<sequence length="209" mass="24439">MGGYIGYIIGVVIILPLLLLAYNHFLINKNDGQRFMNNYIESSIEMKIFVPDYHKEAAPHNKLNEIKKITRSVKSKNMGRDGSDRSEMQYRIFFDQKSKRYYQITMFDIQYVGQGVECPSWAFFYSISNKDVLITINKKDIDDPSYGTKEQPIQVLSVRGVDAPLPALDTIRCNLSYNTPNEQYKYNVQMYLTYVMSKEEFKKRFEKGK</sequence>
<proteinExistence type="predicted"/>
<dbReference type="STRING" id="188932.AY601_2080"/>
<accession>A0A327RVE2</accession>
<evidence type="ECO:0000313" key="3">
    <source>
        <dbReference type="EMBL" id="RAJ20900.1"/>
    </source>
</evidence>
<keyword evidence="1" id="KW-0472">Membrane</keyword>
<name>A0A327RVE2_9SPHI</name>
<feature type="transmembrane region" description="Helical" evidence="1">
    <location>
        <begin position="6"/>
        <end position="27"/>
    </location>
</feature>
<evidence type="ECO:0000259" key="2">
    <source>
        <dbReference type="Pfam" id="PF26603"/>
    </source>
</evidence>
<dbReference type="OrthoDB" id="761145at2"/>
<dbReference type="RefSeq" id="WP_111636380.1">
    <property type="nucleotide sequence ID" value="NZ_QLLR01000046.1"/>
</dbReference>
<dbReference type="Pfam" id="PF26603">
    <property type="entry name" value="DUF8188"/>
    <property type="match status" value="1"/>
</dbReference>
<dbReference type="EMBL" id="QLLR01000046">
    <property type="protein sequence ID" value="RAJ20900.1"/>
    <property type="molecule type" value="Genomic_DNA"/>
</dbReference>
<dbReference type="AlphaFoldDB" id="A0A327RVE2"/>